<evidence type="ECO:0008006" key="4">
    <source>
        <dbReference type="Google" id="ProtNLM"/>
    </source>
</evidence>
<keyword evidence="3" id="KW-1185">Reference proteome</keyword>
<sequence length="439" mass="47246">MKKFLITMLFVLVLSSSVFASSDVDKSSDVEELAAKLAAIEAQLNNTVTKESGISISGWGRAIFAPGMSNDSGDTVNFNGTSWGGNSARIGWTIKGQSKNVGFHVDMNADGGSSGFQDQQKIWAKPTENLTIEVGPSVFYQALRGDTAYGAWNWLRFDGIDDEDAIFARGKAGGGDQNNIHQNGNGVQGGWEREDGIDGGAIAHYDKDGVHVFAALDHSKGSFLDEAKTVREEYTTGDMLARGQYGFGYDMPNVGLVRAQYIGKAYNDGGNELESYGIFNAAVSLNNLSDNFALDLGVFVPTEDFDKTGDTKHGWTAFNAYGKYTGVDKWTLHSTIQTKFDKVDKTGDEGLGFQLGVGADHPLAMADGSYTLNTDLRFMNENWSGDDNSVSTLIGISKGLASGKVGIGIEYTTGGFTASDTGSYDDSNWAIPVVLEYWF</sequence>
<keyword evidence="1" id="KW-0732">Signal</keyword>
<evidence type="ECO:0000313" key="3">
    <source>
        <dbReference type="Proteomes" id="UP000219573"/>
    </source>
</evidence>
<gene>
    <name evidence="2" type="ORF">SAMN06265827_106128</name>
</gene>
<protein>
    <recommendedName>
        <fullName evidence="4">Alginate export domain-containing protein</fullName>
    </recommendedName>
</protein>
<organism evidence="2 3">
    <name type="scientific">Orenia metallireducens</name>
    <dbReference type="NCBI Taxonomy" id="1413210"/>
    <lineage>
        <taxon>Bacteria</taxon>
        <taxon>Bacillati</taxon>
        <taxon>Bacillota</taxon>
        <taxon>Clostridia</taxon>
        <taxon>Halanaerobiales</taxon>
        <taxon>Halobacteroidaceae</taxon>
        <taxon>Orenia</taxon>
    </lineage>
</organism>
<feature type="chain" id="PRO_5012877012" description="Alginate export domain-containing protein" evidence="1">
    <location>
        <begin position="21"/>
        <end position="439"/>
    </location>
</feature>
<reference evidence="3" key="1">
    <citation type="submission" date="2017-09" db="EMBL/GenBank/DDBJ databases">
        <authorList>
            <person name="Varghese N."/>
            <person name="Submissions S."/>
        </authorList>
    </citation>
    <scope>NUCLEOTIDE SEQUENCE [LARGE SCALE GENOMIC DNA]</scope>
    <source>
        <strain evidence="3">MSL47</strain>
    </source>
</reference>
<evidence type="ECO:0000313" key="2">
    <source>
        <dbReference type="EMBL" id="SNY21152.1"/>
    </source>
</evidence>
<evidence type="ECO:0000256" key="1">
    <source>
        <dbReference type="SAM" id="SignalP"/>
    </source>
</evidence>
<dbReference type="AlphaFoldDB" id="A0A285GC41"/>
<proteinExistence type="predicted"/>
<feature type="signal peptide" evidence="1">
    <location>
        <begin position="1"/>
        <end position="20"/>
    </location>
</feature>
<dbReference type="RefSeq" id="WP_097017153.1">
    <property type="nucleotide sequence ID" value="NZ_OBDZ01000006.1"/>
</dbReference>
<accession>A0A285GC41</accession>
<dbReference type="EMBL" id="OBDZ01000006">
    <property type="protein sequence ID" value="SNY21152.1"/>
    <property type="molecule type" value="Genomic_DNA"/>
</dbReference>
<name>A0A285GC41_9FIRM</name>
<dbReference type="Proteomes" id="UP000219573">
    <property type="component" value="Unassembled WGS sequence"/>
</dbReference>